<evidence type="ECO:0000313" key="3">
    <source>
        <dbReference type="Proteomes" id="UP001242811"/>
    </source>
</evidence>
<keyword evidence="3" id="KW-1185">Reference proteome</keyword>
<dbReference type="EMBL" id="JAUSWA010000004">
    <property type="protein sequence ID" value="MDQ0492770.1"/>
    <property type="molecule type" value="Genomic_DNA"/>
</dbReference>
<protein>
    <submittedName>
        <fullName evidence="2">Uncharacterized protein</fullName>
    </submittedName>
</protein>
<proteinExistence type="predicted"/>
<feature type="region of interest" description="Disordered" evidence="1">
    <location>
        <begin position="1"/>
        <end position="31"/>
    </location>
</feature>
<organism evidence="2 3">
    <name type="scientific">Paenibacillus brasilensis</name>
    <dbReference type="NCBI Taxonomy" id="128574"/>
    <lineage>
        <taxon>Bacteria</taxon>
        <taxon>Bacillati</taxon>
        <taxon>Bacillota</taxon>
        <taxon>Bacilli</taxon>
        <taxon>Bacillales</taxon>
        <taxon>Paenibacillaceae</taxon>
        <taxon>Paenibacillus</taxon>
    </lineage>
</organism>
<name>A0ABU0KTK5_9BACL</name>
<reference evidence="2 3" key="1">
    <citation type="submission" date="2023-07" db="EMBL/GenBank/DDBJ databases">
        <title>Genomic Encyclopedia of Type Strains, Phase IV (KMG-IV): sequencing the most valuable type-strain genomes for metagenomic binning, comparative biology and taxonomic classification.</title>
        <authorList>
            <person name="Goeker M."/>
        </authorList>
    </citation>
    <scope>NUCLEOTIDE SEQUENCE [LARGE SCALE GENOMIC DNA]</scope>
    <source>
        <strain evidence="2 3">DSM 14914</strain>
    </source>
</reference>
<evidence type="ECO:0000313" key="2">
    <source>
        <dbReference type="EMBL" id="MDQ0492770.1"/>
    </source>
</evidence>
<dbReference type="RefSeq" id="WP_152380850.1">
    <property type="nucleotide sequence ID" value="NZ_CP045298.1"/>
</dbReference>
<feature type="compositionally biased region" description="Low complexity" evidence="1">
    <location>
        <begin position="10"/>
        <end position="30"/>
    </location>
</feature>
<dbReference type="Proteomes" id="UP001242811">
    <property type="component" value="Unassembled WGS sequence"/>
</dbReference>
<comment type="caution">
    <text evidence="2">The sequence shown here is derived from an EMBL/GenBank/DDBJ whole genome shotgun (WGS) entry which is preliminary data.</text>
</comment>
<evidence type="ECO:0000256" key="1">
    <source>
        <dbReference type="SAM" id="MobiDB-lite"/>
    </source>
</evidence>
<gene>
    <name evidence="2" type="ORF">QOZ95_000920</name>
</gene>
<accession>A0ABU0KTK5</accession>
<sequence length="82" mass="9117">MADTDNQENETGATPAAAPTKKEAATSTASVEPRFAKEQFQDSQQFTQIEKDTLNVLLEDGQDYTIGEAKQILTVWLKREVK</sequence>